<evidence type="ECO:0000256" key="1">
    <source>
        <dbReference type="SAM" id="Phobius"/>
    </source>
</evidence>
<keyword evidence="1" id="KW-0472">Membrane</keyword>
<dbReference type="VEuPathDB" id="FungiDB:Z517_11029"/>
<evidence type="ECO:0000313" key="3">
    <source>
        <dbReference type="Proteomes" id="UP000053029"/>
    </source>
</evidence>
<keyword evidence="1" id="KW-0812">Transmembrane</keyword>
<name>A0A0D2G6K2_9EURO</name>
<dbReference type="Proteomes" id="UP000053029">
    <property type="component" value="Unassembled WGS sequence"/>
</dbReference>
<dbReference type="AlphaFoldDB" id="A0A0D2G6K2"/>
<dbReference type="RefSeq" id="XP_013280091.1">
    <property type="nucleotide sequence ID" value="XM_013424637.1"/>
</dbReference>
<sequence length="124" mass="13325">MELFIAVKAVKSNTGKFTERRYTLTIPDAAAESAMQVKAQIVLQPSSIVVRIMMDNIAVPDSVVLQTVYVVSPANSAAKGANQLLERALRRDVVHRTATAPVPFRSVVPALIIAGLVLISVLSQ</sequence>
<gene>
    <name evidence="2" type="ORF">Z517_11029</name>
</gene>
<evidence type="ECO:0000313" key="2">
    <source>
        <dbReference type="EMBL" id="KIW76283.1"/>
    </source>
</evidence>
<protein>
    <submittedName>
        <fullName evidence="2">Uncharacterized protein</fullName>
    </submittedName>
</protein>
<keyword evidence="3" id="KW-1185">Reference proteome</keyword>
<keyword evidence="1" id="KW-1133">Transmembrane helix</keyword>
<dbReference type="EMBL" id="KN846975">
    <property type="protein sequence ID" value="KIW76283.1"/>
    <property type="molecule type" value="Genomic_DNA"/>
</dbReference>
<feature type="transmembrane region" description="Helical" evidence="1">
    <location>
        <begin position="102"/>
        <end position="122"/>
    </location>
</feature>
<dbReference type="GeneID" id="25310519"/>
<proteinExistence type="predicted"/>
<organism evidence="2 3">
    <name type="scientific">Fonsecaea pedrosoi CBS 271.37</name>
    <dbReference type="NCBI Taxonomy" id="1442368"/>
    <lineage>
        <taxon>Eukaryota</taxon>
        <taxon>Fungi</taxon>
        <taxon>Dikarya</taxon>
        <taxon>Ascomycota</taxon>
        <taxon>Pezizomycotina</taxon>
        <taxon>Eurotiomycetes</taxon>
        <taxon>Chaetothyriomycetidae</taxon>
        <taxon>Chaetothyriales</taxon>
        <taxon>Herpotrichiellaceae</taxon>
        <taxon>Fonsecaea</taxon>
    </lineage>
</organism>
<dbReference type="HOGENOM" id="CLU_2003978_0_0_1"/>
<reference evidence="2 3" key="1">
    <citation type="submission" date="2015-01" db="EMBL/GenBank/DDBJ databases">
        <title>The Genome Sequence of Fonsecaea pedrosoi CBS 271.37.</title>
        <authorList>
            <consortium name="The Broad Institute Genomics Platform"/>
            <person name="Cuomo C."/>
            <person name="de Hoog S."/>
            <person name="Gorbushina A."/>
            <person name="Stielow B."/>
            <person name="Teixiera M."/>
            <person name="Abouelleil A."/>
            <person name="Chapman S.B."/>
            <person name="Priest M."/>
            <person name="Young S.K."/>
            <person name="Wortman J."/>
            <person name="Nusbaum C."/>
            <person name="Birren B."/>
        </authorList>
    </citation>
    <scope>NUCLEOTIDE SEQUENCE [LARGE SCALE GENOMIC DNA]</scope>
    <source>
        <strain evidence="2 3">CBS 271.37</strain>
    </source>
</reference>
<accession>A0A0D2G6K2</accession>